<accession>A0A1I6A8K4</accession>
<dbReference type="InterPro" id="IPR006162">
    <property type="entry name" value="Ppantetheine_attach_site"/>
</dbReference>
<dbReference type="RefSeq" id="WP_092535586.1">
    <property type="nucleotide sequence ID" value="NZ_FOWW01000011.1"/>
</dbReference>
<name>A0A1I6A8K4_9PSEU</name>
<dbReference type="Pfam" id="PF00550">
    <property type="entry name" value="PP-binding"/>
    <property type="match status" value="1"/>
</dbReference>
<keyword evidence="5" id="KW-1185">Reference proteome</keyword>
<dbReference type="Gene3D" id="1.10.1200.10">
    <property type="entry name" value="ACP-like"/>
    <property type="match status" value="1"/>
</dbReference>
<evidence type="ECO:0000256" key="1">
    <source>
        <dbReference type="ARBA" id="ARBA00022450"/>
    </source>
</evidence>
<evidence type="ECO:0000313" key="4">
    <source>
        <dbReference type="EMBL" id="SFQ64897.1"/>
    </source>
</evidence>
<evidence type="ECO:0000313" key="5">
    <source>
        <dbReference type="Proteomes" id="UP000198727"/>
    </source>
</evidence>
<feature type="domain" description="Carrier" evidence="3">
    <location>
        <begin position="3"/>
        <end position="81"/>
    </location>
</feature>
<gene>
    <name evidence="4" type="ORF">SAMN05421810_111169</name>
</gene>
<evidence type="ECO:0000259" key="3">
    <source>
        <dbReference type="PROSITE" id="PS50075"/>
    </source>
</evidence>
<dbReference type="InterPro" id="IPR036736">
    <property type="entry name" value="ACP-like_sf"/>
</dbReference>
<evidence type="ECO:0000256" key="2">
    <source>
        <dbReference type="ARBA" id="ARBA00022553"/>
    </source>
</evidence>
<protein>
    <submittedName>
        <fullName evidence="4">Act minimal PKS acyl carrier protein</fullName>
    </submittedName>
</protein>
<dbReference type="OrthoDB" id="3537906at2"/>
<dbReference type="SUPFAM" id="SSF47336">
    <property type="entry name" value="ACP-like"/>
    <property type="match status" value="1"/>
</dbReference>
<proteinExistence type="predicted"/>
<dbReference type="AlphaFoldDB" id="A0A1I6A8K4"/>
<dbReference type="InterPro" id="IPR009081">
    <property type="entry name" value="PP-bd_ACP"/>
</dbReference>
<sequence>MTQFTADELREIMVRSAGEDESIDLDGPFLDTSFDDLGYDSLAVLDIAVQVQRAHGVALDEDDLPQMSTPRDVLDLVRSRQRTAGV</sequence>
<dbReference type="PROSITE" id="PS00012">
    <property type="entry name" value="PHOSPHOPANTETHEINE"/>
    <property type="match status" value="1"/>
</dbReference>
<dbReference type="STRING" id="587909.SAMN05421810_111169"/>
<dbReference type="PROSITE" id="PS50075">
    <property type="entry name" value="CARRIER"/>
    <property type="match status" value="1"/>
</dbReference>
<dbReference type="EMBL" id="FOWW01000011">
    <property type="protein sequence ID" value="SFQ64897.1"/>
    <property type="molecule type" value="Genomic_DNA"/>
</dbReference>
<dbReference type="Proteomes" id="UP000198727">
    <property type="component" value="Unassembled WGS sequence"/>
</dbReference>
<organism evidence="4 5">
    <name type="scientific">Amycolatopsis arida</name>
    <dbReference type="NCBI Taxonomy" id="587909"/>
    <lineage>
        <taxon>Bacteria</taxon>
        <taxon>Bacillati</taxon>
        <taxon>Actinomycetota</taxon>
        <taxon>Actinomycetes</taxon>
        <taxon>Pseudonocardiales</taxon>
        <taxon>Pseudonocardiaceae</taxon>
        <taxon>Amycolatopsis</taxon>
    </lineage>
</organism>
<reference evidence="5" key="1">
    <citation type="submission" date="2016-10" db="EMBL/GenBank/DDBJ databases">
        <authorList>
            <person name="Varghese N."/>
            <person name="Submissions S."/>
        </authorList>
    </citation>
    <scope>NUCLEOTIDE SEQUENCE [LARGE SCALE GENOMIC DNA]</scope>
    <source>
        <strain evidence="5">CGMCC 4.5579</strain>
    </source>
</reference>
<keyword evidence="2" id="KW-0597">Phosphoprotein</keyword>
<keyword evidence="1" id="KW-0596">Phosphopantetheine</keyword>